<evidence type="ECO:0000256" key="8">
    <source>
        <dbReference type="ARBA" id="ARBA00022750"/>
    </source>
</evidence>
<dbReference type="GeneID" id="10806142"/>
<dbReference type="CDD" id="cd14309">
    <property type="entry name" value="UBA_scDdi1_like"/>
    <property type="match status" value="1"/>
</dbReference>
<evidence type="ECO:0000259" key="12">
    <source>
        <dbReference type="PROSITE" id="PS50053"/>
    </source>
</evidence>
<keyword evidence="6" id="KW-0963">Cytoplasm</keyword>
<dbReference type="SMART" id="SM00165">
    <property type="entry name" value="UBA"/>
    <property type="match status" value="1"/>
</dbReference>
<dbReference type="AlphaFoldDB" id="F7VRL2"/>
<dbReference type="VEuPathDB" id="FungiDB:SMAC_01698"/>
<comment type="similarity">
    <text evidence="3">Belongs to the DDI1 family.</text>
</comment>
<keyword evidence="7" id="KW-0645">Protease</keyword>
<dbReference type="Gene3D" id="1.10.8.10">
    <property type="entry name" value="DNA helicase RuvA subunit, C-terminal domain"/>
    <property type="match status" value="1"/>
</dbReference>
<dbReference type="GO" id="GO:0006508">
    <property type="term" value="P:proteolysis"/>
    <property type="evidence" value="ECO:0007669"/>
    <property type="project" value="UniProtKB-KW"/>
</dbReference>
<evidence type="ECO:0000256" key="1">
    <source>
        <dbReference type="ARBA" id="ARBA00003231"/>
    </source>
</evidence>
<dbReference type="OrthoDB" id="1047367at2759"/>
<dbReference type="PROSITE" id="PS50053">
    <property type="entry name" value="UBIQUITIN_2"/>
    <property type="match status" value="1"/>
</dbReference>
<feature type="compositionally biased region" description="Low complexity" evidence="10">
    <location>
        <begin position="431"/>
        <end position="443"/>
    </location>
</feature>
<dbReference type="PROSITE" id="PS00141">
    <property type="entry name" value="ASP_PROTEASE"/>
    <property type="match status" value="1"/>
</dbReference>
<feature type="domain" description="UBA" evidence="11">
    <location>
        <begin position="443"/>
        <end position="483"/>
    </location>
</feature>
<dbReference type="CDD" id="cd05479">
    <property type="entry name" value="RP_DDI"/>
    <property type="match status" value="1"/>
</dbReference>
<sequence>MTRLFGASTLLSLAGDAITHLISTYRALAISLRTNDVTMQITIAIQDTTGVEQEFLSLQVFPDMTLETLRNSIQAETSHHPSTQHLYHNGNLITDNTKTLTQLNVTDGDMLALHVRETQRTTAVPEPQQQSGRQAAPPQQDPEFLRLQFLANPALRAEVERTAPDLAAAINDPQRWAQLFRARYDREQRERAERHRVIQQLNEDPFNPEAQARIEEIIRQERVTENLQTAMEHNPEVFGTVHMLYLDVEVNGAKVKALVDSGAQATIMSPDIAEACGIMRLVDKRYGGIAKGVGTAKIIGRVHTAPIKIGTLFLPCSFTVMEGKNVDMLLGLDMLKRYQACIDLAKNALVIQGEEIPFLGEADIPKATEEALQDEPTIDGPGGTTIGQRTGAVSGPGTAQQRQGEAGPSFAQPGPSAPSPTPAPQAPQAPPAQARPQAPQARSFPREHIEQLVALGADEQKAIRALEATDGNVEYAASLIFEGF</sequence>
<dbReference type="InterPro" id="IPR019103">
    <property type="entry name" value="Peptidase_aspartic_DDI1-type"/>
</dbReference>
<feature type="domain" description="Ubiquitin-like" evidence="12">
    <location>
        <begin position="39"/>
        <end position="120"/>
    </location>
</feature>
<evidence type="ECO:0000256" key="10">
    <source>
        <dbReference type="SAM" id="MobiDB-lite"/>
    </source>
</evidence>
<dbReference type="CDD" id="cd01796">
    <property type="entry name" value="Ubl_Ddi1_like"/>
    <property type="match status" value="1"/>
</dbReference>
<comment type="subunit">
    <text evidence="4">Binds ubiquitin and polyubiquitinated proteins.</text>
</comment>
<dbReference type="SUPFAM" id="SSF50630">
    <property type="entry name" value="Acid proteases"/>
    <property type="match status" value="1"/>
</dbReference>
<dbReference type="eggNOG" id="KOG0012">
    <property type="taxonomic scope" value="Eukaryota"/>
</dbReference>
<keyword evidence="9" id="KW-0378">Hydrolase</keyword>
<dbReference type="InterPro" id="IPR009060">
    <property type="entry name" value="UBA-like_sf"/>
</dbReference>
<keyword evidence="8" id="KW-0064">Aspartyl protease</keyword>
<gene>
    <name evidence="13" type="ORF">SMAC_01698</name>
</gene>
<evidence type="ECO:0000256" key="3">
    <source>
        <dbReference type="ARBA" id="ARBA00009136"/>
    </source>
</evidence>
<dbReference type="Pfam" id="PF00240">
    <property type="entry name" value="ubiquitin"/>
    <property type="match status" value="1"/>
</dbReference>
<evidence type="ECO:0000313" key="14">
    <source>
        <dbReference type="Proteomes" id="UP000001881"/>
    </source>
</evidence>
<dbReference type="Pfam" id="PF00627">
    <property type="entry name" value="UBA"/>
    <property type="match status" value="1"/>
</dbReference>
<protein>
    <recommendedName>
        <fullName evidence="5">DNA damage-inducible protein 1</fullName>
    </recommendedName>
</protein>
<evidence type="ECO:0000259" key="11">
    <source>
        <dbReference type="PROSITE" id="PS50030"/>
    </source>
</evidence>
<dbReference type="InterPro" id="IPR000626">
    <property type="entry name" value="Ubiquitin-like_dom"/>
</dbReference>
<dbReference type="HOGENOM" id="CLU_020435_2_0_1"/>
<dbReference type="STRING" id="771870.F7VRL2"/>
<dbReference type="EMBL" id="CABT02000005">
    <property type="protein sequence ID" value="CCC08148.1"/>
    <property type="molecule type" value="Genomic_DNA"/>
</dbReference>
<dbReference type="SMART" id="SM00213">
    <property type="entry name" value="UBQ"/>
    <property type="match status" value="1"/>
</dbReference>
<dbReference type="FunCoup" id="F7VRL2">
    <property type="interactions" value="272"/>
</dbReference>
<feature type="compositionally biased region" description="Pro residues" evidence="10">
    <location>
        <begin position="415"/>
        <end position="430"/>
    </location>
</feature>
<evidence type="ECO:0000313" key="13">
    <source>
        <dbReference type="EMBL" id="CCC08148.1"/>
    </source>
</evidence>
<comment type="function">
    <text evidence="1">Probable aspartic protease. May be involved in the regulation of exocytosis. Acts as a linker between the 19S proteasome and polyubiquitinated proteins via UBA domain interactions with ubiquitin for their subsequent degradation. Required for S-phase checkpoint control.</text>
</comment>
<dbReference type="Proteomes" id="UP000001881">
    <property type="component" value="Unassembled WGS sequence"/>
</dbReference>
<dbReference type="GO" id="GO:0004190">
    <property type="term" value="F:aspartic-type endopeptidase activity"/>
    <property type="evidence" value="ECO:0007669"/>
    <property type="project" value="UniProtKB-KW"/>
</dbReference>
<dbReference type="PANTHER" id="PTHR15397:SF3">
    <property type="entry name" value="DNA DAMAGE INDUCIBLE 1 HOMOLOG 2"/>
    <property type="match status" value="1"/>
</dbReference>
<evidence type="ECO:0000256" key="7">
    <source>
        <dbReference type="ARBA" id="ARBA00022670"/>
    </source>
</evidence>
<dbReference type="MEROPS" id="A28.A06"/>
<comment type="caution">
    <text evidence="13">The sequence shown here is derived from an EMBL/GenBank/DDBJ whole genome shotgun (WGS) entry which is preliminary data.</text>
</comment>
<dbReference type="InterPro" id="IPR033882">
    <property type="entry name" value="DDI1_N"/>
</dbReference>
<dbReference type="InParanoid" id="F7VRL2"/>
<dbReference type="InterPro" id="IPR021109">
    <property type="entry name" value="Peptidase_aspartic_dom_sf"/>
</dbReference>
<dbReference type="PANTHER" id="PTHR15397">
    <property type="entry name" value="SODIUM-GLUCOSE COTRANSPORTER REGULATORY PROTEIN -RELATED"/>
    <property type="match status" value="1"/>
</dbReference>
<evidence type="ECO:0000256" key="2">
    <source>
        <dbReference type="ARBA" id="ARBA00004496"/>
    </source>
</evidence>
<reference evidence="13 14" key="1">
    <citation type="journal article" date="2010" name="PLoS Genet.">
        <title>De novo assembly of a 40 Mb eukaryotic genome from short sequence reads: Sordaria macrospora, a model organism for fungal morphogenesis.</title>
        <authorList>
            <person name="Nowrousian M."/>
            <person name="Stajich J."/>
            <person name="Chu M."/>
            <person name="Engh I."/>
            <person name="Espagne E."/>
            <person name="Halliday K."/>
            <person name="Kamerewerd J."/>
            <person name="Kempken F."/>
            <person name="Knab B."/>
            <person name="Kuo H.C."/>
            <person name="Osiewacz H.D."/>
            <person name="Poeggeler S."/>
            <person name="Read N."/>
            <person name="Seiler S."/>
            <person name="Smith K."/>
            <person name="Zickler D."/>
            <person name="Kueck U."/>
            <person name="Freitag M."/>
        </authorList>
    </citation>
    <scope>NUCLEOTIDE SEQUENCE [LARGE SCALE GENOMIC DNA]</scope>
    <source>
        <strain evidence="14">ATCC MYA-333 / DSM 997 / K(L3346) / K-hell</strain>
        <tissue evidence="13">Mycelium</tissue>
    </source>
</reference>
<evidence type="ECO:0000256" key="4">
    <source>
        <dbReference type="ARBA" id="ARBA00011128"/>
    </source>
</evidence>
<dbReference type="KEGG" id="smp:10806142"/>
<accession>F7VRL2</accession>
<dbReference type="PROSITE" id="PS50030">
    <property type="entry name" value="UBA"/>
    <property type="match status" value="1"/>
</dbReference>
<dbReference type="SUPFAM" id="SSF54236">
    <property type="entry name" value="Ubiquitin-like"/>
    <property type="match status" value="1"/>
</dbReference>
<evidence type="ECO:0000256" key="6">
    <source>
        <dbReference type="ARBA" id="ARBA00022490"/>
    </source>
</evidence>
<dbReference type="OMA" id="GHRLNAF"/>
<dbReference type="InterPro" id="IPR029071">
    <property type="entry name" value="Ubiquitin-like_domsf"/>
</dbReference>
<dbReference type="Gene3D" id="2.40.70.10">
    <property type="entry name" value="Acid Proteases"/>
    <property type="match status" value="1"/>
</dbReference>
<proteinExistence type="inferred from homology"/>
<feature type="region of interest" description="Disordered" evidence="10">
    <location>
        <begin position="120"/>
        <end position="141"/>
    </location>
</feature>
<dbReference type="Pfam" id="PF09668">
    <property type="entry name" value="Asp_protease"/>
    <property type="match status" value="1"/>
</dbReference>
<dbReference type="SUPFAM" id="SSF46934">
    <property type="entry name" value="UBA-like"/>
    <property type="match status" value="1"/>
</dbReference>
<evidence type="ECO:0000256" key="5">
    <source>
        <dbReference type="ARBA" id="ARBA00021491"/>
    </source>
</evidence>
<dbReference type="InterPro" id="IPR001969">
    <property type="entry name" value="Aspartic_peptidase_AS"/>
</dbReference>
<dbReference type="GO" id="GO:0005737">
    <property type="term" value="C:cytoplasm"/>
    <property type="evidence" value="ECO:0007669"/>
    <property type="project" value="UniProtKB-SubCell"/>
</dbReference>
<feature type="region of interest" description="Disordered" evidence="10">
    <location>
        <begin position="373"/>
        <end position="447"/>
    </location>
</feature>
<name>F7VRL2_SORMK</name>
<dbReference type="Gene3D" id="3.10.20.90">
    <property type="entry name" value="Phosphatidylinositol 3-kinase Catalytic Subunit, Chain A, domain 1"/>
    <property type="match status" value="1"/>
</dbReference>
<comment type="subcellular location">
    <subcellularLocation>
        <location evidence="2">Cytoplasm</location>
    </subcellularLocation>
</comment>
<organism evidence="13 14">
    <name type="scientific">Sordaria macrospora (strain ATCC MYA-333 / DSM 997 / K(L3346) / K-hell)</name>
    <dbReference type="NCBI Taxonomy" id="771870"/>
    <lineage>
        <taxon>Eukaryota</taxon>
        <taxon>Fungi</taxon>
        <taxon>Dikarya</taxon>
        <taxon>Ascomycota</taxon>
        <taxon>Pezizomycotina</taxon>
        <taxon>Sordariomycetes</taxon>
        <taxon>Sordariomycetidae</taxon>
        <taxon>Sordariales</taxon>
        <taxon>Sordariaceae</taxon>
        <taxon>Sordaria</taxon>
    </lineage>
</organism>
<evidence type="ECO:0000256" key="9">
    <source>
        <dbReference type="ARBA" id="ARBA00022801"/>
    </source>
</evidence>
<dbReference type="InterPro" id="IPR015940">
    <property type="entry name" value="UBA"/>
</dbReference>
<keyword evidence="14" id="KW-1185">Reference proteome</keyword>